<dbReference type="SUPFAM" id="SSF54106">
    <property type="entry name" value="LysM domain"/>
    <property type="match status" value="1"/>
</dbReference>
<feature type="compositionally biased region" description="Low complexity" evidence="1">
    <location>
        <begin position="281"/>
        <end position="312"/>
    </location>
</feature>
<dbReference type="PANTHER" id="PTHR34700">
    <property type="entry name" value="POTASSIUM BINDING PROTEIN KBP"/>
    <property type="match status" value="1"/>
</dbReference>
<evidence type="ECO:0000256" key="1">
    <source>
        <dbReference type="SAM" id="MobiDB-lite"/>
    </source>
</evidence>
<organism evidence="3 4">
    <name type="scientific">Roseobacter ponti</name>
    <dbReference type="NCBI Taxonomy" id="1891787"/>
    <lineage>
        <taxon>Bacteria</taxon>
        <taxon>Pseudomonadati</taxon>
        <taxon>Pseudomonadota</taxon>
        <taxon>Alphaproteobacteria</taxon>
        <taxon>Rhodobacterales</taxon>
        <taxon>Roseobacteraceae</taxon>
        <taxon>Roseobacter</taxon>
    </lineage>
</organism>
<feature type="compositionally biased region" description="Gly residues" evidence="1">
    <location>
        <begin position="159"/>
        <end position="168"/>
    </location>
</feature>
<dbReference type="Proteomes" id="UP000503308">
    <property type="component" value="Chromosome"/>
</dbReference>
<accession>A0A858SZ31</accession>
<dbReference type="InterPro" id="IPR052196">
    <property type="entry name" value="Bact_Kbp"/>
</dbReference>
<evidence type="ECO:0000313" key="3">
    <source>
        <dbReference type="EMBL" id="QJF53122.1"/>
    </source>
</evidence>
<dbReference type="CDD" id="cd00118">
    <property type="entry name" value="LysM"/>
    <property type="match status" value="1"/>
</dbReference>
<proteinExistence type="predicted"/>
<evidence type="ECO:0000313" key="4">
    <source>
        <dbReference type="Proteomes" id="UP000503308"/>
    </source>
</evidence>
<dbReference type="AlphaFoldDB" id="A0A858SZ31"/>
<feature type="compositionally biased region" description="Low complexity" evidence="1">
    <location>
        <begin position="255"/>
        <end position="268"/>
    </location>
</feature>
<dbReference type="PANTHER" id="PTHR34700:SF4">
    <property type="entry name" value="PHAGE-LIKE ELEMENT PBSX PROTEIN XKDP"/>
    <property type="match status" value="1"/>
</dbReference>
<dbReference type="SMART" id="SM00257">
    <property type="entry name" value="LysM"/>
    <property type="match status" value="1"/>
</dbReference>
<dbReference type="Pfam" id="PF01476">
    <property type="entry name" value="LysM"/>
    <property type="match status" value="1"/>
</dbReference>
<protein>
    <submittedName>
        <fullName evidence="3">LysM peptidoglycan-binding domain-containing protein</fullName>
    </submittedName>
</protein>
<evidence type="ECO:0000259" key="2">
    <source>
        <dbReference type="PROSITE" id="PS51782"/>
    </source>
</evidence>
<dbReference type="PROSITE" id="PS51782">
    <property type="entry name" value="LYSM"/>
    <property type="match status" value="1"/>
</dbReference>
<feature type="compositionally biased region" description="Low complexity" evidence="1">
    <location>
        <begin position="37"/>
        <end position="50"/>
    </location>
</feature>
<dbReference type="KEGG" id="rpon:G3256_05485"/>
<dbReference type="InterPro" id="IPR018392">
    <property type="entry name" value="LysM"/>
</dbReference>
<feature type="compositionally biased region" description="Polar residues" evidence="1">
    <location>
        <begin position="269"/>
        <end position="280"/>
    </location>
</feature>
<feature type="compositionally biased region" description="Low complexity" evidence="1">
    <location>
        <begin position="1"/>
        <end position="29"/>
    </location>
</feature>
<sequence length="494" mass="48783">MPVPAAPAETPAEAAPEETSSRAGAPAGGDETGETAGGDTAAEGVAGSPGNVPPVVPSVDEVRVDGDGILIVAGRAAPGSRVRVLLDGAEAGVAQADARGAFAAVAVIGPSDAARVLTLEAIDGDVVTASAGEVILAPVAAPIVVAEAAPASEPVAGQGVSGDAGSGSGPLVQSGPAAAPEKDAAAAAGSNAGAPATDIVAATDPDAGQTVAPDAADDTTETPSQVAGGAGVAETTAKSEAFPTTPGATDLASVSTAPATASGGPATAENSGTVATTQQSAGADPQTTTDPAPAATAQAPQIPQAPQTGTTARQEIAVLKSDAEGVSLLQNAPTPPDSIQLDTIGYSADGVVQLSGRAGRDAREVRVYLDNRAILSLPMDAGGIWRGEVPDVDAGIYTLRVDAVSAQGEVTSRIETPFKREEPDVLAEAQAANQQQDGTVRAITVQAGDTLWAIARDRYGEGLLYVQVFEANRTSIRDPDLIYPGQVFDLPVDN</sequence>
<keyword evidence="4" id="KW-1185">Reference proteome</keyword>
<dbReference type="EMBL" id="CP048788">
    <property type="protein sequence ID" value="QJF53122.1"/>
    <property type="molecule type" value="Genomic_DNA"/>
</dbReference>
<feature type="region of interest" description="Disordered" evidence="1">
    <location>
        <begin position="206"/>
        <end position="312"/>
    </location>
</feature>
<feature type="domain" description="LysM" evidence="2">
    <location>
        <begin position="441"/>
        <end position="490"/>
    </location>
</feature>
<feature type="region of interest" description="Disordered" evidence="1">
    <location>
        <begin position="1"/>
        <end position="57"/>
    </location>
</feature>
<feature type="region of interest" description="Disordered" evidence="1">
    <location>
        <begin position="154"/>
        <end position="191"/>
    </location>
</feature>
<reference evidence="3 4" key="1">
    <citation type="submission" date="2020-02" db="EMBL/GenBank/DDBJ databases">
        <title>Genome sequence of Roseobacter ponti.</title>
        <authorList>
            <person name="Hollensteiner J."/>
            <person name="Schneider D."/>
            <person name="Poehlein A."/>
            <person name="Daniel R."/>
        </authorList>
    </citation>
    <scope>NUCLEOTIDE SEQUENCE [LARGE SCALE GENOMIC DNA]</scope>
    <source>
        <strain evidence="3 4">DSM 106830</strain>
    </source>
</reference>
<dbReference type="Gene3D" id="3.10.350.10">
    <property type="entry name" value="LysM domain"/>
    <property type="match status" value="1"/>
</dbReference>
<gene>
    <name evidence="3" type="ORF">G3256_05485</name>
</gene>
<dbReference type="InterPro" id="IPR036779">
    <property type="entry name" value="LysM_dom_sf"/>
</dbReference>
<name>A0A858SZ31_9RHOB</name>